<evidence type="ECO:0000313" key="2">
    <source>
        <dbReference type="Proteomes" id="UP000198323"/>
    </source>
</evidence>
<dbReference type="AlphaFoldDB" id="A0A226MEG5"/>
<sequence>MASGPTHLLAWQAHRRPLGQPSGAPGLAVKALTAVPLFSPACVLCGKVDDVSGILGIINGLNGFYFHMCCVMISLEAHAIFLPPMVPFFMPLQDHAHSSRRRVCLFFNKKTAGVFVFPDETSYAQLIRQSRRLQYPCVTHGPQHHWEAGIGDRVEEEGRYGLVLILVQLVLTTFPPFSDRPEWEDNDAYASLHERHMRCDAQKCRFQSGREWFQRLG</sequence>
<keyword evidence="2" id="KW-1185">Reference proteome</keyword>
<dbReference type="Proteomes" id="UP000198323">
    <property type="component" value="Unassembled WGS sequence"/>
</dbReference>
<dbReference type="InterPro" id="IPR013083">
    <property type="entry name" value="Znf_RING/FYVE/PHD"/>
</dbReference>
<evidence type="ECO:0000313" key="1">
    <source>
        <dbReference type="EMBL" id="OXB53665.1"/>
    </source>
</evidence>
<comment type="caution">
    <text evidence="1">The sequence shown here is derived from an EMBL/GenBank/DDBJ whole genome shotgun (WGS) entry which is preliminary data.</text>
</comment>
<proteinExistence type="predicted"/>
<gene>
    <name evidence="1" type="ORF">ASZ78_008001</name>
</gene>
<protein>
    <submittedName>
        <fullName evidence="1">Uncharacterized protein</fullName>
    </submittedName>
</protein>
<reference evidence="1 2" key="1">
    <citation type="submission" date="2016-07" db="EMBL/GenBank/DDBJ databases">
        <title>Disparate Historic Effective Population Sizes Predicted by Modern Levels of Genome Diversity for the Scaled Quail (Callipepla squamata) and the Northern Bobwhite (Colinus virginianus): Inferences from First and Second Generation Draft Genome Assemblies for Sympatric New World Quail.</title>
        <authorList>
            <person name="Oldeschulte D.L."/>
            <person name="Halley Y.A."/>
            <person name="Bhattarai E.K."/>
            <person name="Brashear W.A."/>
            <person name="Hill J."/>
            <person name="Metz R.P."/>
            <person name="Johnson C.D."/>
            <person name="Rollins D."/>
            <person name="Peterson M.J."/>
            <person name="Bickhart D.M."/>
            <person name="Decker J.E."/>
            <person name="Seabury C.M."/>
        </authorList>
    </citation>
    <scope>NUCLEOTIDE SEQUENCE [LARGE SCALE GENOMIC DNA]</scope>
    <source>
        <strain evidence="1 2">Texas</strain>
        <tissue evidence="1">Leg muscle</tissue>
    </source>
</reference>
<organism evidence="1 2">
    <name type="scientific">Callipepla squamata</name>
    <name type="common">Scaled quail</name>
    <dbReference type="NCBI Taxonomy" id="9009"/>
    <lineage>
        <taxon>Eukaryota</taxon>
        <taxon>Metazoa</taxon>
        <taxon>Chordata</taxon>
        <taxon>Craniata</taxon>
        <taxon>Vertebrata</taxon>
        <taxon>Euteleostomi</taxon>
        <taxon>Archelosauria</taxon>
        <taxon>Archosauria</taxon>
        <taxon>Dinosauria</taxon>
        <taxon>Saurischia</taxon>
        <taxon>Theropoda</taxon>
        <taxon>Coelurosauria</taxon>
        <taxon>Aves</taxon>
        <taxon>Neognathae</taxon>
        <taxon>Galloanserae</taxon>
        <taxon>Galliformes</taxon>
        <taxon>Odontophoridae</taxon>
        <taxon>Callipepla</taxon>
    </lineage>
</organism>
<accession>A0A226MEG5</accession>
<dbReference type="SUPFAM" id="SSF57903">
    <property type="entry name" value="FYVE/PHD zinc finger"/>
    <property type="match status" value="1"/>
</dbReference>
<dbReference type="EMBL" id="MCFN01001101">
    <property type="protein sequence ID" value="OXB53665.1"/>
    <property type="molecule type" value="Genomic_DNA"/>
</dbReference>
<dbReference type="Gene3D" id="3.30.40.10">
    <property type="entry name" value="Zinc/RING finger domain, C3HC4 (zinc finger)"/>
    <property type="match status" value="1"/>
</dbReference>
<name>A0A226MEG5_CALSU</name>
<dbReference type="InterPro" id="IPR011011">
    <property type="entry name" value="Znf_FYVE_PHD"/>
</dbReference>